<evidence type="ECO:0000313" key="1">
    <source>
        <dbReference type="EMBL" id="CAB3983394.1"/>
    </source>
</evidence>
<protein>
    <submittedName>
        <fullName evidence="1">Uncharacterized protein</fullName>
    </submittedName>
</protein>
<dbReference type="Proteomes" id="UP001152795">
    <property type="component" value="Unassembled WGS sequence"/>
</dbReference>
<name>A0A6S7FTP4_PARCT</name>
<dbReference type="AlphaFoldDB" id="A0A6S7FTP4"/>
<organism evidence="1 2">
    <name type="scientific">Paramuricea clavata</name>
    <name type="common">Red gorgonian</name>
    <name type="synonym">Violescent sea-whip</name>
    <dbReference type="NCBI Taxonomy" id="317549"/>
    <lineage>
        <taxon>Eukaryota</taxon>
        <taxon>Metazoa</taxon>
        <taxon>Cnidaria</taxon>
        <taxon>Anthozoa</taxon>
        <taxon>Octocorallia</taxon>
        <taxon>Malacalcyonacea</taxon>
        <taxon>Plexauridae</taxon>
        <taxon>Paramuricea</taxon>
    </lineage>
</organism>
<dbReference type="OrthoDB" id="6147018at2759"/>
<accession>A0A6S7FTP4</accession>
<gene>
    <name evidence="1" type="ORF">PACLA_8A081383</name>
</gene>
<comment type="caution">
    <text evidence="1">The sequence shown here is derived from an EMBL/GenBank/DDBJ whole genome shotgun (WGS) entry which is preliminary data.</text>
</comment>
<keyword evidence="2" id="KW-1185">Reference proteome</keyword>
<sequence>MLLAFLLIPVLQVQLDIFRETVWNSHRIPRQKDMLLPDGFPVTEEQLAEVAQHSGVLEIDNDFLPPEIRRKCEAIIPFPEKVEPSDCADAYLYLSKDFIKVIKHSDCKNELT</sequence>
<proteinExistence type="predicted"/>
<reference evidence="1" key="1">
    <citation type="submission" date="2020-04" db="EMBL/GenBank/DDBJ databases">
        <authorList>
            <person name="Alioto T."/>
            <person name="Alioto T."/>
            <person name="Gomez Garrido J."/>
        </authorList>
    </citation>
    <scope>NUCLEOTIDE SEQUENCE</scope>
    <source>
        <strain evidence="1">A484AB</strain>
    </source>
</reference>
<dbReference type="EMBL" id="CACRXK020000606">
    <property type="protein sequence ID" value="CAB3983394.1"/>
    <property type="molecule type" value="Genomic_DNA"/>
</dbReference>
<evidence type="ECO:0000313" key="2">
    <source>
        <dbReference type="Proteomes" id="UP001152795"/>
    </source>
</evidence>